<dbReference type="PANTHER" id="PTHR31223:SF70">
    <property type="entry name" value="LOG FAMILY PROTEIN YJL055W"/>
    <property type="match status" value="1"/>
</dbReference>
<protein>
    <recommendedName>
        <fullName evidence="3">Cytokinin riboside 5'-monophosphate phosphoribohydrolase</fullName>
        <ecNumber evidence="3">3.2.2.n1</ecNumber>
    </recommendedName>
</protein>
<dbReference type="EC" id="3.2.2.n1" evidence="3"/>
<accession>A0A1I4Y2Q1</accession>
<comment type="similarity">
    <text evidence="2 3">Belongs to the LOG family.</text>
</comment>
<dbReference type="Gene3D" id="3.40.50.450">
    <property type="match status" value="1"/>
</dbReference>
<dbReference type="GO" id="GO:0005829">
    <property type="term" value="C:cytosol"/>
    <property type="evidence" value="ECO:0007669"/>
    <property type="project" value="TreeGrafter"/>
</dbReference>
<sequence>MEQTQKENTMKSIAVFCASSEGNDVVISDESYRLGKMLAQRNINLVFGGSKLGLMGRVAAGSLDHNGKVIGIIPDFLKTKEVVHPGLSELITTRDMHERKLKMHELSDGFIALPGGFGTFEELFEIITWGQLGLHKNPIGLLNINGFYDELIAMLKTMVRKELLKKENFDMLLIAANIEELLEKMYNFKPLPVPKWMNKEQT</sequence>
<dbReference type="InterPro" id="IPR031100">
    <property type="entry name" value="LOG_fam"/>
</dbReference>
<dbReference type="NCBIfam" id="TIGR00730">
    <property type="entry name" value="Rossman fold protein, TIGR00730 family"/>
    <property type="match status" value="1"/>
</dbReference>
<dbReference type="SUPFAM" id="SSF102405">
    <property type="entry name" value="MCP/YpsA-like"/>
    <property type="match status" value="1"/>
</dbReference>
<dbReference type="AlphaFoldDB" id="A0A1I4Y2Q1"/>
<dbReference type="InterPro" id="IPR005269">
    <property type="entry name" value="LOG"/>
</dbReference>
<keyword evidence="5" id="KW-1185">Reference proteome</keyword>
<evidence type="ECO:0000256" key="1">
    <source>
        <dbReference type="ARBA" id="ARBA00000274"/>
    </source>
</evidence>
<dbReference type="EMBL" id="FOVL01000002">
    <property type="protein sequence ID" value="SFN32411.1"/>
    <property type="molecule type" value="Genomic_DNA"/>
</dbReference>
<proteinExistence type="inferred from homology"/>
<keyword evidence="3" id="KW-0378">Hydrolase</keyword>
<evidence type="ECO:0000256" key="2">
    <source>
        <dbReference type="ARBA" id="ARBA00006763"/>
    </source>
</evidence>
<organism evidence="4 5">
    <name type="scientific">Salegentibacter flavus</name>
    <dbReference type="NCBI Taxonomy" id="287099"/>
    <lineage>
        <taxon>Bacteria</taxon>
        <taxon>Pseudomonadati</taxon>
        <taxon>Bacteroidota</taxon>
        <taxon>Flavobacteriia</taxon>
        <taxon>Flavobacteriales</taxon>
        <taxon>Flavobacteriaceae</taxon>
        <taxon>Salegentibacter</taxon>
    </lineage>
</organism>
<dbReference type="Pfam" id="PF03641">
    <property type="entry name" value="Lysine_decarbox"/>
    <property type="match status" value="1"/>
</dbReference>
<dbReference type="GO" id="GO:0009691">
    <property type="term" value="P:cytokinin biosynthetic process"/>
    <property type="evidence" value="ECO:0007669"/>
    <property type="project" value="UniProtKB-UniRule"/>
</dbReference>
<evidence type="ECO:0000313" key="4">
    <source>
        <dbReference type="EMBL" id="SFN32411.1"/>
    </source>
</evidence>
<gene>
    <name evidence="4" type="ORF">SAMN05660413_00466</name>
</gene>
<dbReference type="GO" id="GO:0008714">
    <property type="term" value="F:AMP nucleosidase activity"/>
    <property type="evidence" value="ECO:0007669"/>
    <property type="project" value="UniProtKB-EC"/>
</dbReference>
<name>A0A1I4Y2Q1_9FLAO</name>
<dbReference type="Proteomes" id="UP000199153">
    <property type="component" value="Unassembled WGS sequence"/>
</dbReference>
<evidence type="ECO:0000313" key="5">
    <source>
        <dbReference type="Proteomes" id="UP000199153"/>
    </source>
</evidence>
<keyword evidence="3" id="KW-0203">Cytokinin biosynthesis</keyword>
<evidence type="ECO:0000256" key="3">
    <source>
        <dbReference type="RuleBase" id="RU363015"/>
    </source>
</evidence>
<dbReference type="STRING" id="287099.SAMN05660413_00466"/>
<dbReference type="PANTHER" id="PTHR31223">
    <property type="entry name" value="LOG FAMILY PROTEIN YJL055W"/>
    <property type="match status" value="1"/>
</dbReference>
<reference evidence="4 5" key="1">
    <citation type="submission" date="2016-10" db="EMBL/GenBank/DDBJ databases">
        <authorList>
            <person name="de Groot N.N."/>
        </authorList>
    </citation>
    <scope>NUCLEOTIDE SEQUENCE [LARGE SCALE GENOMIC DNA]</scope>
    <source>
        <strain evidence="4 5">DSM 17794</strain>
    </source>
</reference>
<comment type="catalytic activity">
    <reaction evidence="1">
        <text>AMP + H2O = D-ribose 5-phosphate + adenine</text>
        <dbReference type="Rhea" id="RHEA:20129"/>
        <dbReference type="ChEBI" id="CHEBI:15377"/>
        <dbReference type="ChEBI" id="CHEBI:16708"/>
        <dbReference type="ChEBI" id="CHEBI:78346"/>
        <dbReference type="ChEBI" id="CHEBI:456215"/>
        <dbReference type="EC" id="3.2.2.4"/>
    </reaction>
</comment>